<evidence type="ECO:0000256" key="9">
    <source>
        <dbReference type="ARBA" id="ARBA00023001"/>
    </source>
</evidence>
<proteinExistence type="inferred from homology"/>
<keyword evidence="8 20" id="KW-0378">Hydrolase</keyword>
<dbReference type="InterPro" id="IPR001764">
    <property type="entry name" value="Glyco_hydro_3_N"/>
</dbReference>
<comment type="function">
    <text evidence="14">Beta-glucosidases are one of a number of cellulolytic enzymes involved in the degradation of cellulosic biomass. Catalyzes the last step releasing glucose from the inhibitory cellobiose.</text>
</comment>
<dbReference type="eggNOG" id="ENOG502QR4D">
    <property type="taxonomic scope" value="Eukaryota"/>
</dbReference>
<dbReference type="Pfam" id="PF00933">
    <property type="entry name" value="Glyco_hydro_3"/>
    <property type="match status" value="1"/>
</dbReference>
<dbReference type="OMA" id="RAMHEPY"/>
<evidence type="ECO:0000256" key="15">
    <source>
        <dbReference type="ARBA" id="ARBA00039570"/>
    </source>
</evidence>
<evidence type="ECO:0000259" key="19">
    <source>
        <dbReference type="Pfam" id="PF00933"/>
    </source>
</evidence>
<keyword evidence="7" id="KW-0732">Signal</keyword>
<evidence type="ECO:0000256" key="14">
    <source>
        <dbReference type="ARBA" id="ARBA00024983"/>
    </source>
</evidence>
<accession>A1CDU4</accession>
<dbReference type="Proteomes" id="UP000006701">
    <property type="component" value="Unassembled WGS sequence"/>
</dbReference>
<dbReference type="GO" id="GO:0005576">
    <property type="term" value="C:extracellular region"/>
    <property type="evidence" value="ECO:0007669"/>
    <property type="project" value="UniProtKB-SubCell"/>
</dbReference>
<organism evidence="20 21">
    <name type="scientific">Aspergillus clavatus (strain ATCC 1007 / CBS 513.65 / DSM 816 / NCTC 3887 / NRRL 1 / QM 1276 / 107)</name>
    <dbReference type="NCBI Taxonomy" id="344612"/>
    <lineage>
        <taxon>Eukaryota</taxon>
        <taxon>Fungi</taxon>
        <taxon>Dikarya</taxon>
        <taxon>Ascomycota</taxon>
        <taxon>Pezizomycotina</taxon>
        <taxon>Eurotiomycetes</taxon>
        <taxon>Eurotiomycetidae</taxon>
        <taxon>Eurotiales</taxon>
        <taxon>Aspergillaceae</taxon>
        <taxon>Aspergillus</taxon>
        <taxon>Aspergillus subgen. Fumigati</taxon>
    </lineage>
</organism>
<comment type="subcellular location">
    <subcellularLocation>
        <location evidence="2">Secreted</location>
    </subcellularLocation>
</comment>
<reference evidence="20 21" key="1">
    <citation type="journal article" date="2008" name="PLoS Genet.">
        <title>Genomic islands in the pathogenic filamentous fungus Aspergillus fumigatus.</title>
        <authorList>
            <person name="Fedorova N.D."/>
            <person name="Khaldi N."/>
            <person name="Joardar V.S."/>
            <person name="Maiti R."/>
            <person name="Amedeo P."/>
            <person name="Anderson M.J."/>
            <person name="Crabtree J."/>
            <person name="Silva J.C."/>
            <person name="Badger J.H."/>
            <person name="Albarraq A."/>
            <person name="Angiuoli S."/>
            <person name="Bussey H."/>
            <person name="Bowyer P."/>
            <person name="Cotty P.J."/>
            <person name="Dyer P.S."/>
            <person name="Egan A."/>
            <person name="Galens K."/>
            <person name="Fraser-Liggett C.M."/>
            <person name="Haas B.J."/>
            <person name="Inman J.M."/>
            <person name="Kent R."/>
            <person name="Lemieux S."/>
            <person name="Malavazi I."/>
            <person name="Orvis J."/>
            <person name="Roemer T."/>
            <person name="Ronning C.M."/>
            <person name="Sundaram J.P."/>
            <person name="Sutton G."/>
            <person name="Turner G."/>
            <person name="Venter J.C."/>
            <person name="White O.R."/>
            <person name="Whitty B.R."/>
            <person name="Youngman P."/>
            <person name="Wolfe K.H."/>
            <person name="Goldman G.H."/>
            <person name="Wortman J.R."/>
            <person name="Jiang B."/>
            <person name="Denning D.W."/>
            <person name="Nierman W.C."/>
        </authorList>
    </citation>
    <scope>NUCLEOTIDE SEQUENCE [LARGE SCALE GENOMIC DNA]</scope>
    <source>
        <strain evidence="21">ATCC 1007 / CBS 513.65 / DSM 816 / NCTC 3887 / NRRL 1</strain>
    </source>
</reference>
<dbReference type="GO" id="GO:0030245">
    <property type="term" value="P:cellulose catabolic process"/>
    <property type="evidence" value="ECO:0007669"/>
    <property type="project" value="UniProtKB-KW"/>
</dbReference>
<dbReference type="PANTHER" id="PTHR42715:SF28">
    <property type="entry name" value="BETA-GLUCOSIDASE L-RELATED"/>
    <property type="match status" value="1"/>
</dbReference>
<evidence type="ECO:0000256" key="12">
    <source>
        <dbReference type="ARBA" id="ARBA00023295"/>
    </source>
</evidence>
<evidence type="ECO:0000256" key="18">
    <source>
        <dbReference type="ARBA" id="ARBA00041804"/>
    </source>
</evidence>
<evidence type="ECO:0000256" key="13">
    <source>
        <dbReference type="ARBA" id="ARBA00023326"/>
    </source>
</evidence>
<dbReference type="InterPro" id="IPR036881">
    <property type="entry name" value="Glyco_hydro_3_C_sf"/>
</dbReference>
<comment type="catalytic activity">
    <reaction evidence="1">
        <text>Hydrolysis of terminal, non-reducing beta-D-glucosyl residues with release of beta-D-glucose.</text>
        <dbReference type="EC" id="3.2.1.21"/>
    </reaction>
</comment>
<dbReference type="KEGG" id="act:ACLA_007810"/>
<dbReference type="GO" id="GO:0008422">
    <property type="term" value="F:beta-glucosidase activity"/>
    <property type="evidence" value="ECO:0007669"/>
    <property type="project" value="UniProtKB-EC"/>
</dbReference>
<dbReference type="STRING" id="344612.A1CDU4"/>
<dbReference type="SUPFAM" id="SSF51445">
    <property type="entry name" value="(Trans)glycosidases"/>
    <property type="match status" value="1"/>
</dbReference>
<sequence>MNGPCVGNTYKPVLIDYPSLCLHDGPLGLRFANPVTAFPVAINAGADWDKELLYARGAAMGEEAKGLGVHVQLGPASGPLGKNPDGGRNWEGFPVDPYLAGIGMEEKTIRGMQDSGVQACAKHWLGNEQEHYCDTMSSNIGDRAMHEPYAWPFIDAVRANVASVMCSYNKRQYSHKLLKEEMGFRGYIMSDWDAQHSTVQSAVTGLDMTMPGSDFNNPPGSIFWGSNLEAAIAHGSTPQARLDDIVTRVLASWYLVGQDEGYPDVAFSSWNGGEASVDVTGDHATITRAVARDSIVLVKNDGNALPLQKPKSLAIIGQDAIQNTSSGLSTLFRNVLLPGTWLRVVVDEADFLLRIYSTAK</sequence>
<feature type="domain" description="Glycoside hydrolase family 3 N-terminal" evidence="19">
    <location>
        <begin position="30"/>
        <end position="250"/>
    </location>
</feature>
<dbReference type="VEuPathDB" id="FungiDB:ACLA_007810"/>
<dbReference type="InterPro" id="IPR017853">
    <property type="entry name" value="GH"/>
</dbReference>
<comment type="pathway">
    <text evidence="3">Glycan metabolism; cellulose degradation.</text>
</comment>
<dbReference type="Gene3D" id="3.20.20.300">
    <property type="entry name" value="Glycoside hydrolase, family 3, N-terminal domain"/>
    <property type="match status" value="1"/>
</dbReference>
<dbReference type="RefSeq" id="XP_001273447.1">
    <property type="nucleotide sequence ID" value="XM_001273446.1"/>
</dbReference>
<dbReference type="EC" id="3.2.1.21" evidence="5"/>
<dbReference type="PANTHER" id="PTHR42715">
    <property type="entry name" value="BETA-GLUCOSIDASE"/>
    <property type="match status" value="1"/>
</dbReference>
<evidence type="ECO:0000313" key="21">
    <source>
        <dbReference type="Proteomes" id="UP000006701"/>
    </source>
</evidence>
<evidence type="ECO:0000256" key="5">
    <source>
        <dbReference type="ARBA" id="ARBA00012744"/>
    </source>
</evidence>
<keyword evidence="12" id="KW-0326">Glycosidase</keyword>
<gene>
    <name evidence="20" type="ORF">ACLA_007810</name>
</gene>
<evidence type="ECO:0000256" key="1">
    <source>
        <dbReference type="ARBA" id="ARBA00000448"/>
    </source>
</evidence>
<evidence type="ECO:0000256" key="17">
    <source>
        <dbReference type="ARBA" id="ARBA00041588"/>
    </source>
</evidence>
<dbReference type="HOGENOM" id="CLU_004542_2_4_1"/>
<keyword evidence="21" id="KW-1185">Reference proteome</keyword>
<dbReference type="EMBL" id="DS027051">
    <property type="protein sequence ID" value="EAW12021.1"/>
    <property type="molecule type" value="Genomic_DNA"/>
</dbReference>
<evidence type="ECO:0000256" key="3">
    <source>
        <dbReference type="ARBA" id="ARBA00004987"/>
    </source>
</evidence>
<keyword evidence="9" id="KW-0136">Cellulose degradation</keyword>
<evidence type="ECO:0000256" key="8">
    <source>
        <dbReference type="ARBA" id="ARBA00022801"/>
    </source>
</evidence>
<keyword evidence="13" id="KW-0624">Polysaccharide degradation</keyword>
<evidence type="ECO:0000256" key="6">
    <source>
        <dbReference type="ARBA" id="ARBA00022525"/>
    </source>
</evidence>
<evidence type="ECO:0000256" key="16">
    <source>
        <dbReference type="ARBA" id="ARBA00041281"/>
    </source>
</evidence>
<keyword evidence="11" id="KW-0119">Carbohydrate metabolism</keyword>
<dbReference type="PRINTS" id="PR00133">
    <property type="entry name" value="GLHYDRLASE3"/>
</dbReference>
<protein>
    <recommendedName>
        <fullName evidence="15">Probable beta-glucosidase L</fullName>
        <ecNumber evidence="5">3.2.1.21</ecNumber>
    </recommendedName>
    <alternativeName>
        <fullName evidence="16">Beta-D-glucoside glucohydrolase L</fullName>
    </alternativeName>
    <alternativeName>
        <fullName evidence="17">Cellobiase L</fullName>
    </alternativeName>
    <alternativeName>
        <fullName evidence="18">Gentiobiase L</fullName>
    </alternativeName>
</protein>
<evidence type="ECO:0000256" key="2">
    <source>
        <dbReference type="ARBA" id="ARBA00004613"/>
    </source>
</evidence>
<evidence type="ECO:0000256" key="4">
    <source>
        <dbReference type="ARBA" id="ARBA00005336"/>
    </source>
</evidence>
<dbReference type="InterPro" id="IPR050288">
    <property type="entry name" value="Cellulose_deg_GH3"/>
</dbReference>
<keyword evidence="10" id="KW-0325">Glycoprotein</keyword>
<evidence type="ECO:0000313" key="20">
    <source>
        <dbReference type="EMBL" id="EAW12021.1"/>
    </source>
</evidence>
<dbReference type="AlphaFoldDB" id="A1CDU4"/>
<name>A1CDU4_ASPCL</name>
<comment type="similarity">
    <text evidence="4">Belongs to the glycosyl hydrolase 3 family.</text>
</comment>
<dbReference type="InterPro" id="IPR036962">
    <property type="entry name" value="Glyco_hydro_3_N_sf"/>
</dbReference>
<keyword evidence="6" id="KW-0964">Secreted</keyword>
<evidence type="ECO:0000256" key="10">
    <source>
        <dbReference type="ARBA" id="ARBA00023180"/>
    </source>
</evidence>
<evidence type="ECO:0000256" key="11">
    <source>
        <dbReference type="ARBA" id="ARBA00023277"/>
    </source>
</evidence>
<dbReference type="FunFam" id="3.20.20.300:FF:000002">
    <property type="entry name" value="Probable beta-glucosidase"/>
    <property type="match status" value="1"/>
</dbReference>
<dbReference type="GeneID" id="4705403"/>
<dbReference type="Gene3D" id="3.40.50.1700">
    <property type="entry name" value="Glycoside hydrolase family 3 C-terminal domain"/>
    <property type="match status" value="1"/>
</dbReference>
<dbReference type="OrthoDB" id="416222at2759"/>
<evidence type="ECO:0000256" key="7">
    <source>
        <dbReference type="ARBA" id="ARBA00022729"/>
    </source>
</evidence>